<sequence>MVEDNRTGMTKENDKSGAGDKVDTDEKMEYVEKVNVVVRVIDAGKKITVGWVTGVGMETVVSEIAKIDVVKMTRVGMDIVVAVNLKTDVVKIKSYAATLPSLFVGSSYLDCKSQKARLQRNIVLSSTLTTN</sequence>
<evidence type="ECO:0000256" key="1">
    <source>
        <dbReference type="SAM" id="MobiDB-lite"/>
    </source>
</evidence>
<evidence type="ECO:0000313" key="2">
    <source>
        <dbReference type="EMBL" id="KAL2476196.1"/>
    </source>
</evidence>
<dbReference type="EMBL" id="JBFOLK010000011">
    <property type="protein sequence ID" value="KAL2476196.1"/>
    <property type="molecule type" value="Genomic_DNA"/>
</dbReference>
<organism evidence="2 3">
    <name type="scientific">Abeliophyllum distichum</name>
    <dbReference type="NCBI Taxonomy" id="126358"/>
    <lineage>
        <taxon>Eukaryota</taxon>
        <taxon>Viridiplantae</taxon>
        <taxon>Streptophyta</taxon>
        <taxon>Embryophyta</taxon>
        <taxon>Tracheophyta</taxon>
        <taxon>Spermatophyta</taxon>
        <taxon>Magnoliopsida</taxon>
        <taxon>eudicotyledons</taxon>
        <taxon>Gunneridae</taxon>
        <taxon>Pentapetalae</taxon>
        <taxon>asterids</taxon>
        <taxon>lamiids</taxon>
        <taxon>Lamiales</taxon>
        <taxon>Oleaceae</taxon>
        <taxon>Forsythieae</taxon>
        <taxon>Abeliophyllum</taxon>
    </lineage>
</organism>
<reference evidence="3" key="1">
    <citation type="submission" date="2024-07" db="EMBL/GenBank/DDBJ databases">
        <title>Two chromosome-level genome assemblies of Korean endemic species Abeliophyllum distichum and Forsythia ovata (Oleaceae).</title>
        <authorList>
            <person name="Jang H."/>
        </authorList>
    </citation>
    <scope>NUCLEOTIDE SEQUENCE [LARGE SCALE GENOMIC DNA]</scope>
</reference>
<feature type="region of interest" description="Disordered" evidence="1">
    <location>
        <begin position="1"/>
        <end position="22"/>
    </location>
</feature>
<proteinExistence type="predicted"/>
<protein>
    <submittedName>
        <fullName evidence="2">Uncharacterized protein</fullName>
    </submittedName>
</protein>
<comment type="caution">
    <text evidence="2">The sequence shown here is derived from an EMBL/GenBank/DDBJ whole genome shotgun (WGS) entry which is preliminary data.</text>
</comment>
<dbReference type="Proteomes" id="UP001604336">
    <property type="component" value="Unassembled WGS sequence"/>
</dbReference>
<accession>A0ABD1QIY7</accession>
<keyword evidence="3" id="KW-1185">Reference proteome</keyword>
<evidence type="ECO:0000313" key="3">
    <source>
        <dbReference type="Proteomes" id="UP001604336"/>
    </source>
</evidence>
<dbReference type="AlphaFoldDB" id="A0ABD1QIY7"/>
<gene>
    <name evidence="2" type="ORF">Adt_36932</name>
</gene>
<name>A0ABD1QIY7_9LAMI</name>